<evidence type="ECO:0000313" key="3">
    <source>
        <dbReference type="Proteomes" id="UP001143364"/>
    </source>
</evidence>
<evidence type="ECO:0000256" key="1">
    <source>
        <dbReference type="SAM" id="MobiDB-lite"/>
    </source>
</evidence>
<reference evidence="2" key="1">
    <citation type="journal article" date="2014" name="Int. J. Syst. Evol. Microbiol.">
        <title>Complete genome sequence of Corynebacterium casei LMG S-19264T (=DSM 44701T), isolated from a smear-ripened cheese.</title>
        <authorList>
            <consortium name="US DOE Joint Genome Institute (JGI-PGF)"/>
            <person name="Walter F."/>
            <person name="Albersmeier A."/>
            <person name="Kalinowski J."/>
            <person name="Ruckert C."/>
        </authorList>
    </citation>
    <scope>NUCLEOTIDE SEQUENCE</scope>
    <source>
        <strain evidence="2">VKM B-2555</strain>
    </source>
</reference>
<sequence>MDVLRRLAPPALALQALLLPAAQLVERVAADAEFLEMEGHGRGSGRGGSDNLTVNAAPAPGRRGAVHSAERAPSGKGAVDAINPSV</sequence>
<name>A0A9W6JE70_9HYPH</name>
<comment type="caution">
    <text evidence="2">The sequence shown here is derived from an EMBL/GenBank/DDBJ whole genome shotgun (WGS) entry which is preliminary data.</text>
</comment>
<protein>
    <submittedName>
        <fullName evidence="2">Uncharacterized protein</fullName>
    </submittedName>
</protein>
<accession>A0A9W6JE70</accession>
<keyword evidence="3" id="KW-1185">Reference proteome</keyword>
<evidence type="ECO:0000313" key="2">
    <source>
        <dbReference type="EMBL" id="GLK75352.1"/>
    </source>
</evidence>
<reference evidence="2" key="2">
    <citation type="submission" date="2023-01" db="EMBL/GenBank/DDBJ databases">
        <authorList>
            <person name="Sun Q."/>
            <person name="Evtushenko L."/>
        </authorList>
    </citation>
    <scope>NUCLEOTIDE SEQUENCE</scope>
    <source>
        <strain evidence="2">VKM B-2555</strain>
    </source>
</reference>
<feature type="region of interest" description="Disordered" evidence="1">
    <location>
        <begin position="38"/>
        <end position="86"/>
    </location>
</feature>
<gene>
    <name evidence="2" type="ORF">GCM10008171_06060</name>
</gene>
<organism evidence="2 3">
    <name type="scientific">Methylopila jiangsuensis</name>
    <dbReference type="NCBI Taxonomy" id="586230"/>
    <lineage>
        <taxon>Bacteria</taxon>
        <taxon>Pseudomonadati</taxon>
        <taxon>Pseudomonadota</taxon>
        <taxon>Alphaproteobacteria</taxon>
        <taxon>Hyphomicrobiales</taxon>
        <taxon>Methylopilaceae</taxon>
        <taxon>Methylopila</taxon>
    </lineage>
</organism>
<dbReference type="AlphaFoldDB" id="A0A9W6JE70"/>
<dbReference type="Proteomes" id="UP001143364">
    <property type="component" value="Unassembled WGS sequence"/>
</dbReference>
<proteinExistence type="predicted"/>
<dbReference type="EMBL" id="BSFK01000005">
    <property type="protein sequence ID" value="GLK75352.1"/>
    <property type="molecule type" value="Genomic_DNA"/>
</dbReference>